<keyword evidence="1 2" id="KW-0808">Transferase</keyword>
<dbReference type="Gene3D" id="3.40.50.10540">
    <property type="entry name" value="Crotonobetainyl-coa:carnitine coa-transferase, domain 1"/>
    <property type="match status" value="1"/>
</dbReference>
<dbReference type="Proteomes" id="UP001161391">
    <property type="component" value="Unassembled WGS sequence"/>
</dbReference>
<evidence type="ECO:0000313" key="2">
    <source>
        <dbReference type="EMBL" id="GLQ23787.1"/>
    </source>
</evidence>
<accession>A0ABQ5V9R9</accession>
<gene>
    <name evidence="2" type="ORF">GCM10007853_16610</name>
</gene>
<dbReference type="GO" id="GO:0016740">
    <property type="term" value="F:transferase activity"/>
    <property type="evidence" value="ECO:0007669"/>
    <property type="project" value="UniProtKB-KW"/>
</dbReference>
<comment type="caution">
    <text evidence="2">The sequence shown here is derived from an EMBL/GenBank/DDBJ whole genome shotgun (WGS) entry which is preliminary data.</text>
</comment>
<evidence type="ECO:0000256" key="1">
    <source>
        <dbReference type="ARBA" id="ARBA00022679"/>
    </source>
</evidence>
<dbReference type="InterPro" id="IPR003673">
    <property type="entry name" value="CoA-Trfase_fam_III"/>
</dbReference>
<dbReference type="InterPro" id="IPR023606">
    <property type="entry name" value="CoA-Trfase_III_dom_1_sf"/>
</dbReference>
<evidence type="ECO:0000313" key="3">
    <source>
        <dbReference type="Proteomes" id="UP001161391"/>
    </source>
</evidence>
<keyword evidence="3" id="KW-1185">Reference proteome</keyword>
<name>A0ABQ5V9R9_9PROT</name>
<dbReference type="Pfam" id="PF02515">
    <property type="entry name" value="CoA_transf_3"/>
    <property type="match status" value="1"/>
</dbReference>
<dbReference type="Gene3D" id="3.30.1540.10">
    <property type="entry name" value="formyl-coa transferase, domain 3"/>
    <property type="match status" value="1"/>
</dbReference>
<reference evidence="2" key="1">
    <citation type="journal article" date="2014" name="Int. J. Syst. Evol. Microbiol.">
        <title>Complete genome of a new Firmicutes species belonging to the dominant human colonic microbiota ('Ruminococcus bicirculans') reveals two chromosomes and a selective capacity to utilize plant glucans.</title>
        <authorList>
            <consortium name="NISC Comparative Sequencing Program"/>
            <person name="Wegmann U."/>
            <person name="Louis P."/>
            <person name="Goesmann A."/>
            <person name="Henrissat B."/>
            <person name="Duncan S.H."/>
            <person name="Flint H.J."/>
        </authorList>
    </citation>
    <scope>NUCLEOTIDE SEQUENCE</scope>
    <source>
        <strain evidence="2">NBRC 108219</strain>
    </source>
</reference>
<dbReference type="EMBL" id="BSNK01000002">
    <property type="protein sequence ID" value="GLQ23787.1"/>
    <property type="molecule type" value="Genomic_DNA"/>
</dbReference>
<reference evidence="2" key="2">
    <citation type="submission" date="2023-01" db="EMBL/GenBank/DDBJ databases">
        <title>Draft genome sequence of Algimonas ampicilliniresistens strain NBRC 108219.</title>
        <authorList>
            <person name="Sun Q."/>
            <person name="Mori K."/>
        </authorList>
    </citation>
    <scope>NUCLEOTIDE SEQUENCE</scope>
    <source>
        <strain evidence="2">NBRC 108219</strain>
    </source>
</reference>
<organism evidence="2 3">
    <name type="scientific">Algimonas ampicilliniresistens</name>
    <dbReference type="NCBI Taxonomy" id="1298735"/>
    <lineage>
        <taxon>Bacteria</taxon>
        <taxon>Pseudomonadati</taxon>
        <taxon>Pseudomonadota</taxon>
        <taxon>Alphaproteobacteria</taxon>
        <taxon>Maricaulales</taxon>
        <taxon>Robiginitomaculaceae</taxon>
        <taxon>Algimonas</taxon>
    </lineage>
</organism>
<protein>
    <submittedName>
        <fullName evidence="2">CoA transferase</fullName>
    </submittedName>
</protein>
<dbReference type="PANTHER" id="PTHR48207">
    <property type="entry name" value="SUCCINATE--HYDROXYMETHYLGLUTARATE COA-TRANSFERASE"/>
    <property type="match status" value="1"/>
</dbReference>
<dbReference type="SUPFAM" id="SSF89796">
    <property type="entry name" value="CoA-transferase family III (CaiB/BaiF)"/>
    <property type="match status" value="1"/>
</dbReference>
<dbReference type="InterPro" id="IPR050483">
    <property type="entry name" value="CoA-transferase_III_domain"/>
</dbReference>
<dbReference type="PANTHER" id="PTHR48207:SF3">
    <property type="entry name" value="SUCCINATE--HYDROXYMETHYLGLUTARATE COA-TRANSFERASE"/>
    <property type="match status" value="1"/>
</dbReference>
<sequence>MSDTSHLPLHGIRVVEMSTMITASFAAMILAEQGADVVKIEPQGMGDPMRFIGSQKSGLSALFHNCNRGKQSIALDLKDQGDLSVARKLCERADVVVSNYRPSVMARLGLSYEALKAVNPKLVFARITGFGTNGPQALLPAYDHVMQAQLGMTAAQGEAQGGAPVHIQHAICDKATALMAAQAVSSALFARERLGPNQGQGSRIDLSMIDAGMHFFFPDGLMQHTLLADDAIHLDPLTATYAVMAAQDGYFVIAGIGDVQAKAVFNLIGQPQLIYDPRFATPRARLMNIGAMIAEMTAQPVDKPIADVLAYMEAHDVPCCECLSPEQAMTHPQIQANRTVATVTHPYLGEIFSVRPAARFNNKDGISHAPSPQLNENSAAILKALES</sequence>
<dbReference type="InterPro" id="IPR044855">
    <property type="entry name" value="CoA-Trfase_III_dom3_sf"/>
</dbReference>
<proteinExistence type="predicted"/>
<dbReference type="RefSeq" id="WP_284389559.1">
    <property type="nucleotide sequence ID" value="NZ_BSNK01000002.1"/>
</dbReference>